<dbReference type="AlphaFoldDB" id="A0AA41QIK6"/>
<sequence length="188" mass="19199">MDDLTSDAGVPVPDAYDPGGPPDEVDAAVLARLARITARIDPVPEGLVERSLFAATLAGLEAEVMELAYVEAPLTGVRGDTLGGTGEATPVEARTITFTHESLTVMISLSGAQGGQVRVDGWAVPAGVLSVELHRPGTDPLVVASDVDGRFSFDAVDRGLASLVVRRADEAVAADGGAGAVSTPVIEI</sequence>
<reference evidence="2" key="1">
    <citation type="submission" date="2022-01" db="EMBL/GenBank/DDBJ databases">
        <title>Antribacter sp. nov., isolated from Guizhou of China.</title>
        <authorList>
            <person name="Chengliang C."/>
            <person name="Ya Z."/>
        </authorList>
    </citation>
    <scope>NUCLEOTIDE SEQUENCE</scope>
    <source>
        <strain evidence="2">KLBMP 9083</strain>
    </source>
</reference>
<dbReference type="RefSeq" id="WP_236090578.1">
    <property type="nucleotide sequence ID" value="NZ_JAKGSG010000047.1"/>
</dbReference>
<comment type="caution">
    <text evidence="2">The sequence shown here is derived from an EMBL/GenBank/DDBJ whole genome shotgun (WGS) entry which is preliminary data.</text>
</comment>
<name>A0AA41QIK6_9MICO</name>
<accession>A0AA41QIK6</accession>
<organism evidence="2 3">
    <name type="scientific">Antribacter soli</name>
    <dbReference type="NCBI Taxonomy" id="2910976"/>
    <lineage>
        <taxon>Bacteria</taxon>
        <taxon>Bacillati</taxon>
        <taxon>Actinomycetota</taxon>
        <taxon>Actinomycetes</taxon>
        <taxon>Micrococcales</taxon>
        <taxon>Promicromonosporaceae</taxon>
        <taxon>Antribacter</taxon>
    </lineage>
</organism>
<protein>
    <recommendedName>
        <fullName evidence="4">Carboxypeptidase regulatory-like domain-containing protein</fullName>
    </recommendedName>
</protein>
<feature type="region of interest" description="Disordered" evidence="1">
    <location>
        <begin position="1"/>
        <end position="23"/>
    </location>
</feature>
<evidence type="ECO:0008006" key="4">
    <source>
        <dbReference type="Google" id="ProtNLM"/>
    </source>
</evidence>
<dbReference type="Proteomes" id="UP001165405">
    <property type="component" value="Unassembled WGS sequence"/>
</dbReference>
<proteinExistence type="predicted"/>
<evidence type="ECO:0000256" key="1">
    <source>
        <dbReference type="SAM" id="MobiDB-lite"/>
    </source>
</evidence>
<dbReference type="EMBL" id="JAKGSG010000047">
    <property type="protein sequence ID" value="MCF4122784.1"/>
    <property type="molecule type" value="Genomic_DNA"/>
</dbReference>
<evidence type="ECO:0000313" key="3">
    <source>
        <dbReference type="Proteomes" id="UP001165405"/>
    </source>
</evidence>
<keyword evidence="3" id="KW-1185">Reference proteome</keyword>
<gene>
    <name evidence="2" type="ORF">L1785_17530</name>
</gene>
<evidence type="ECO:0000313" key="2">
    <source>
        <dbReference type="EMBL" id="MCF4122784.1"/>
    </source>
</evidence>